<keyword evidence="2" id="KW-1185">Reference proteome</keyword>
<dbReference type="AlphaFoldDB" id="A0A4Y4EX39"/>
<organism evidence="1 2">
    <name type="scientific">Halomonas halmophila</name>
    <dbReference type="NCBI Taxonomy" id="252"/>
    <lineage>
        <taxon>Bacteria</taxon>
        <taxon>Pseudomonadati</taxon>
        <taxon>Pseudomonadota</taxon>
        <taxon>Gammaproteobacteria</taxon>
        <taxon>Oceanospirillales</taxon>
        <taxon>Halomonadaceae</taxon>
        <taxon>Halomonas</taxon>
    </lineage>
</organism>
<protein>
    <submittedName>
        <fullName evidence="1">Uncharacterized protein</fullName>
    </submittedName>
</protein>
<comment type="caution">
    <text evidence="1">The sequence shown here is derived from an EMBL/GenBank/DDBJ whole genome shotgun (WGS) entry which is preliminary data.</text>
</comment>
<evidence type="ECO:0000313" key="2">
    <source>
        <dbReference type="Proteomes" id="UP000319812"/>
    </source>
</evidence>
<sequence>MGATEKVRSRVLVMRFGYRKREIWSPFYHSGAGLRESVALRGGRVEPDRGIMVEVCRQVRG</sequence>
<dbReference type="EMBL" id="BJOC01000011">
    <property type="protein sequence ID" value="GED21673.1"/>
    <property type="molecule type" value="Genomic_DNA"/>
</dbReference>
<dbReference type="Proteomes" id="UP000319812">
    <property type="component" value="Unassembled WGS sequence"/>
</dbReference>
<gene>
    <name evidence="1" type="ORF">HHA01_06500</name>
</gene>
<proteinExistence type="predicted"/>
<reference evidence="1 2" key="1">
    <citation type="submission" date="2019-06" db="EMBL/GenBank/DDBJ databases">
        <title>Whole genome shotgun sequence of Halomonas halmophila NBRC 15537.</title>
        <authorList>
            <person name="Hosoyama A."/>
            <person name="Uohara A."/>
            <person name="Ohji S."/>
            <person name="Ichikawa N."/>
        </authorList>
    </citation>
    <scope>NUCLEOTIDE SEQUENCE [LARGE SCALE GENOMIC DNA]</scope>
    <source>
        <strain evidence="1 2">NBRC 15537</strain>
    </source>
</reference>
<evidence type="ECO:0000313" key="1">
    <source>
        <dbReference type="EMBL" id="GED21673.1"/>
    </source>
</evidence>
<accession>A0A4Y4EX39</accession>
<name>A0A4Y4EX39_9GAMM</name>